<evidence type="ECO:0000313" key="15">
    <source>
        <dbReference type="EMBL" id="VDN94320.1"/>
    </source>
</evidence>
<dbReference type="InterPro" id="IPR001054">
    <property type="entry name" value="A/G_cyclase"/>
</dbReference>
<feature type="domain" description="Guanylate cyclase" evidence="14">
    <location>
        <begin position="398"/>
        <end position="526"/>
    </location>
</feature>
<evidence type="ECO:0000256" key="8">
    <source>
        <dbReference type="ARBA" id="ARBA00023004"/>
    </source>
</evidence>
<keyword evidence="8" id="KW-0408">Iron</keyword>
<dbReference type="EC" id="4.6.1.2" evidence="4"/>
<dbReference type="Gene3D" id="3.30.70.1230">
    <property type="entry name" value="Nucleotide cyclase"/>
    <property type="match status" value="1"/>
</dbReference>
<name>A0A0N4TWA1_BRUPA</name>
<dbReference type="GO" id="GO:0005525">
    <property type="term" value="F:GTP binding"/>
    <property type="evidence" value="ECO:0007669"/>
    <property type="project" value="UniProtKB-KW"/>
</dbReference>
<keyword evidence="11" id="KW-0456">Lyase</keyword>
<dbReference type="PROSITE" id="PS50125">
    <property type="entry name" value="GUANYLATE_CYCLASE_2"/>
    <property type="match status" value="1"/>
</dbReference>
<keyword evidence="10" id="KW-0342">GTP-binding</keyword>
<dbReference type="GO" id="GO:0070482">
    <property type="term" value="P:response to oxygen levels"/>
    <property type="evidence" value="ECO:0007669"/>
    <property type="project" value="TreeGrafter"/>
</dbReference>
<evidence type="ECO:0000256" key="4">
    <source>
        <dbReference type="ARBA" id="ARBA00012202"/>
    </source>
</evidence>
<keyword evidence="5" id="KW-0963">Cytoplasm</keyword>
<evidence type="ECO:0000256" key="2">
    <source>
        <dbReference type="ARBA" id="ARBA00001971"/>
    </source>
</evidence>
<feature type="coiled-coil region" evidence="13">
    <location>
        <begin position="339"/>
        <end position="366"/>
    </location>
</feature>
<dbReference type="InterPro" id="IPR011645">
    <property type="entry name" value="HNOB_dom_associated"/>
</dbReference>
<dbReference type="Pfam" id="PF07700">
    <property type="entry name" value="HNOB"/>
    <property type="match status" value="1"/>
</dbReference>
<evidence type="ECO:0000256" key="10">
    <source>
        <dbReference type="ARBA" id="ARBA00023134"/>
    </source>
</evidence>
<keyword evidence="16" id="KW-1185">Reference proteome</keyword>
<dbReference type="Gene3D" id="6.10.250.780">
    <property type="match status" value="1"/>
</dbReference>
<dbReference type="GO" id="GO:0020037">
    <property type="term" value="F:heme binding"/>
    <property type="evidence" value="ECO:0007669"/>
    <property type="project" value="InterPro"/>
</dbReference>
<dbReference type="InterPro" id="IPR029787">
    <property type="entry name" value="Nucleotide_cyclase"/>
</dbReference>
<dbReference type="GO" id="GO:0019934">
    <property type="term" value="P:cGMP-mediated signaling"/>
    <property type="evidence" value="ECO:0007669"/>
    <property type="project" value="TreeGrafter"/>
</dbReference>
<evidence type="ECO:0000256" key="1">
    <source>
        <dbReference type="ARBA" id="ARBA00001436"/>
    </source>
</evidence>
<evidence type="ECO:0000256" key="7">
    <source>
        <dbReference type="ARBA" id="ARBA00022741"/>
    </source>
</evidence>
<dbReference type="PANTHER" id="PTHR45655">
    <property type="entry name" value="GUANYLATE CYCLASE SOLUBLE SUBUNIT BETA-2"/>
    <property type="match status" value="1"/>
</dbReference>
<dbReference type="InterPro" id="IPR024096">
    <property type="entry name" value="NO_sig/Golgi_transp_ligand-bd"/>
</dbReference>
<evidence type="ECO:0000256" key="11">
    <source>
        <dbReference type="ARBA" id="ARBA00023239"/>
    </source>
</evidence>
<dbReference type="InterPro" id="IPR042463">
    <property type="entry name" value="HNOB_dom_associated_sf"/>
</dbReference>
<dbReference type="GO" id="GO:0008074">
    <property type="term" value="C:guanylate cyclase complex, soluble"/>
    <property type="evidence" value="ECO:0007669"/>
    <property type="project" value="TreeGrafter"/>
</dbReference>
<dbReference type="EMBL" id="UZAD01013357">
    <property type="protein sequence ID" value="VDN94320.1"/>
    <property type="molecule type" value="Genomic_DNA"/>
</dbReference>
<comment type="subcellular location">
    <subcellularLocation>
        <location evidence="3">Cytoplasm</location>
    </subcellularLocation>
</comment>
<dbReference type="Gene3D" id="3.90.1520.10">
    <property type="entry name" value="H-NOX domain"/>
    <property type="match status" value="1"/>
</dbReference>
<keyword evidence="6" id="KW-0479">Metal-binding</keyword>
<keyword evidence="6" id="KW-0349">Heme</keyword>
<dbReference type="InterPro" id="IPR038158">
    <property type="entry name" value="H-NOX_domain_sf"/>
</dbReference>
<dbReference type="CDD" id="cd07302">
    <property type="entry name" value="CHD"/>
    <property type="match status" value="1"/>
</dbReference>
<dbReference type="Gene3D" id="3.30.450.260">
    <property type="entry name" value="Haem NO binding associated domain"/>
    <property type="match status" value="1"/>
</dbReference>
<evidence type="ECO:0000256" key="12">
    <source>
        <dbReference type="ARBA" id="ARBA00023293"/>
    </source>
</evidence>
<dbReference type="Pfam" id="PF00211">
    <property type="entry name" value="Guanylate_cyc"/>
    <property type="match status" value="1"/>
</dbReference>
<keyword evidence="12" id="KW-0141">cGMP biosynthesis</keyword>
<dbReference type="SMART" id="SM00044">
    <property type="entry name" value="CYCc"/>
    <property type="match status" value="1"/>
</dbReference>
<protein>
    <recommendedName>
        <fullName evidence="4">guanylate cyclase</fullName>
        <ecNumber evidence="4">4.6.1.2</ecNumber>
    </recommendedName>
</protein>
<dbReference type="STRING" id="6280.A0A0N4TWA1"/>
<dbReference type="Proteomes" id="UP000278627">
    <property type="component" value="Unassembled WGS sequence"/>
</dbReference>
<evidence type="ECO:0000256" key="9">
    <source>
        <dbReference type="ARBA" id="ARBA00023054"/>
    </source>
</evidence>
<evidence type="ECO:0000256" key="6">
    <source>
        <dbReference type="ARBA" id="ARBA00022617"/>
    </source>
</evidence>
<evidence type="ECO:0000259" key="14">
    <source>
        <dbReference type="PROSITE" id="PS50125"/>
    </source>
</evidence>
<reference evidence="17" key="1">
    <citation type="submission" date="2016-04" db="UniProtKB">
        <authorList>
            <consortium name="WormBaseParasite"/>
        </authorList>
    </citation>
    <scope>IDENTIFICATION</scope>
</reference>
<dbReference type="PANTHER" id="PTHR45655:SF13">
    <property type="entry name" value="SOLUBLE GUANYLATE CYCLASE GCY-32-RELATED"/>
    <property type="match status" value="1"/>
</dbReference>
<evidence type="ECO:0000256" key="5">
    <source>
        <dbReference type="ARBA" id="ARBA00022490"/>
    </source>
</evidence>
<dbReference type="SUPFAM" id="SSF55073">
    <property type="entry name" value="Nucleotide cyclase"/>
    <property type="match status" value="1"/>
</dbReference>
<dbReference type="GO" id="GO:0004383">
    <property type="term" value="F:guanylate cyclase activity"/>
    <property type="evidence" value="ECO:0007669"/>
    <property type="project" value="UniProtKB-EC"/>
</dbReference>
<dbReference type="SUPFAM" id="SSF111126">
    <property type="entry name" value="Ligand-binding domain in the NO signalling and Golgi transport"/>
    <property type="match status" value="1"/>
</dbReference>
<sequence length="667" mass="76668">MLSCYYDDEITMGMARAVSRVLNLSLDEVWEAFGTYFIHFIIKTGWDEILQVLAYDLKGFLNSLDRIYYFADRMAFSMKLRGPLFRCELNNDDSLLLHYYSSRIGFPGIVKGIVREISRRIFGIEIEITIESRLRAHFNSIIKEHIIFSITRKDKNKNSLNCVNPSLTNSLQNTKSNGQCGLSLTEFAIIFPYHICFNRKFQILHCGKFFRFCIISFIDNGCIFIKKYVPSVRSGVTLLTDIAQLIYPNVPLIYQSLLTFLNSIFVLILNDITDHQIHSYPIVLKGSMTLLSNGHFIYMCSLDVSEIIHLKQRQLYLSDMQLHDATRNIIMINELRLYQIKYTEKLEEKKNNLTKLIEKVATEKYQSEKLLYELLPPFAVEILRMGETVQAHECTDVTLLFSDVVKFTNICAACAPYDVFNMLNELYTKFDRIAKINDVYKVETIGDAYVVASGVPTQCIDHSERILNMAIGMQMEVKSVKRPGTDISLEIRIGVHTGSIFAGIVGFKMPRYCLFGKTVSIARKLESYGVPRRIRVSETAKKYAILRIQYNFISCYFLSNVFSALQTNKFLEFVEGGIIEADFGRVHTYFLEKNGRKTVWDICAHLRQPGQSTDGYYELHETEETSFKKHTPCKITIMRKKRKVGQKPSAFQPANANLQGTNICVVI</sequence>
<accession>A0A0N4TWA1</accession>
<comment type="cofactor">
    <cofactor evidence="2">
        <name>heme</name>
        <dbReference type="ChEBI" id="CHEBI:30413"/>
    </cofactor>
</comment>
<dbReference type="AlphaFoldDB" id="A0A0N4TWA1"/>
<proteinExistence type="predicted"/>
<comment type="catalytic activity">
    <reaction evidence="1">
        <text>GTP = 3',5'-cyclic GMP + diphosphate</text>
        <dbReference type="Rhea" id="RHEA:13665"/>
        <dbReference type="ChEBI" id="CHEBI:33019"/>
        <dbReference type="ChEBI" id="CHEBI:37565"/>
        <dbReference type="ChEBI" id="CHEBI:57746"/>
        <dbReference type="EC" id="4.6.1.2"/>
    </reaction>
</comment>
<dbReference type="InterPro" id="IPR011644">
    <property type="entry name" value="Heme_NO-bd"/>
</dbReference>
<evidence type="ECO:0000313" key="16">
    <source>
        <dbReference type="Proteomes" id="UP000278627"/>
    </source>
</evidence>
<keyword evidence="9 13" id="KW-0175">Coiled coil</keyword>
<evidence type="ECO:0000313" key="17">
    <source>
        <dbReference type="WBParaSite" id="BPAG_0001320601-mRNA-1"/>
    </source>
</evidence>
<evidence type="ECO:0000256" key="3">
    <source>
        <dbReference type="ARBA" id="ARBA00004496"/>
    </source>
</evidence>
<dbReference type="WBParaSite" id="BPAG_0001320601-mRNA-1">
    <property type="protein sequence ID" value="BPAG_0001320601-mRNA-1"/>
    <property type="gene ID" value="BPAG_0001320601"/>
</dbReference>
<organism evidence="17">
    <name type="scientific">Brugia pahangi</name>
    <name type="common">Filarial nematode worm</name>
    <dbReference type="NCBI Taxonomy" id="6280"/>
    <lineage>
        <taxon>Eukaryota</taxon>
        <taxon>Metazoa</taxon>
        <taxon>Ecdysozoa</taxon>
        <taxon>Nematoda</taxon>
        <taxon>Chromadorea</taxon>
        <taxon>Rhabditida</taxon>
        <taxon>Spirurina</taxon>
        <taxon>Spiruromorpha</taxon>
        <taxon>Filarioidea</taxon>
        <taxon>Onchocercidae</taxon>
        <taxon>Brugia</taxon>
    </lineage>
</organism>
<reference evidence="15 16" key="2">
    <citation type="submission" date="2018-11" db="EMBL/GenBank/DDBJ databases">
        <authorList>
            <consortium name="Pathogen Informatics"/>
        </authorList>
    </citation>
    <scope>NUCLEOTIDE SEQUENCE [LARGE SCALE GENOMIC DNA]</scope>
</reference>
<keyword evidence="7" id="KW-0547">Nucleotide-binding</keyword>
<gene>
    <name evidence="15" type="ORF">BPAG_LOCUS13134</name>
</gene>
<evidence type="ECO:0000256" key="13">
    <source>
        <dbReference type="SAM" id="Coils"/>
    </source>
</evidence>
<dbReference type="Pfam" id="PF07701">
    <property type="entry name" value="HNOBA"/>
    <property type="match status" value="1"/>
</dbReference>